<evidence type="ECO:0000259" key="3">
    <source>
        <dbReference type="PROSITE" id="PS51156"/>
    </source>
</evidence>
<dbReference type="EnsemblPlants" id="KEH23137">
    <property type="protein sequence ID" value="KEH23137"/>
    <property type="gene ID" value="MTR_7g066920"/>
</dbReference>
<reference evidence="4 7" key="2">
    <citation type="journal article" date="2014" name="BMC Genomics">
        <title>An improved genome release (version Mt4.0) for the model legume Medicago truncatula.</title>
        <authorList>
            <person name="Tang H."/>
            <person name="Krishnakumar V."/>
            <person name="Bidwell S."/>
            <person name="Rosen B."/>
            <person name="Chan A."/>
            <person name="Zhou S."/>
            <person name="Gentzbittel L."/>
            <person name="Childs K.L."/>
            <person name="Yandell M."/>
            <person name="Gundlach H."/>
            <person name="Mayer K.F."/>
            <person name="Schwartz D.C."/>
            <person name="Town C.D."/>
        </authorList>
    </citation>
    <scope>GENOME REANNOTATION</scope>
    <source>
        <strain evidence="4">A17</strain>
        <strain evidence="6 7">cv. Jemalong A17</strain>
    </source>
</reference>
<dbReference type="Proteomes" id="UP000265566">
    <property type="component" value="Chromosome 7"/>
</dbReference>
<accession>A0A072U0F4</accession>
<reference evidence="5" key="4">
    <citation type="journal article" date="2018" name="Nat. Plants">
        <title>Whole-genome landscape of Medicago truncatula symbiotic genes.</title>
        <authorList>
            <person name="Pecrix Y."/>
            <person name="Gamas P."/>
            <person name="Carrere S."/>
        </authorList>
    </citation>
    <scope>NUCLEOTIDE SEQUENCE</scope>
    <source>
        <tissue evidence="5">Leaves</tissue>
    </source>
</reference>
<dbReference type="EMBL" id="CM001223">
    <property type="protein sequence ID" value="KEH23137.1"/>
    <property type="molecule type" value="Genomic_DNA"/>
</dbReference>
<evidence type="ECO:0000313" key="5">
    <source>
        <dbReference type="EMBL" id="RHN46390.1"/>
    </source>
</evidence>
<dbReference type="Proteomes" id="UP000002051">
    <property type="component" value="Unassembled WGS sequence"/>
</dbReference>
<sequence>MVGNSHSCSAKTSIEEKPKEEDMDLIHSLKNFLPSRGNHLPRPFIPIGPRFQAEVPKWEGTTNIKQYNNDDCVKWLGTQIWPMPSLSKTNAKEYWKR</sequence>
<feature type="region of interest" description="Disordered" evidence="2">
    <location>
        <begin position="1"/>
        <end position="21"/>
    </location>
</feature>
<keyword evidence="1" id="KW-0539">Nucleus</keyword>
<dbReference type="InterPro" id="IPR000949">
    <property type="entry name" value="ELM2_dom"/>
</dbReference>
<gene>
    <name evidence="4" type="ordered locus">MTR_7g066920</name>
    <name evidence="5" type="ORF">MtrunA17_Chr7g0241701</name>
</gene>
<dbReference type="AlphaFoldDB" id="A0A072U0F4"/>
<evidence type="ECO:0000313" key="6">
    <source>
        <dbReference type="EnsemblPlants" id="KEH23137"/>
    </source>
</evidence>
<name>A0A072U0F4_MEDTR</name>
<dbReference type="STRING" id="3880.A0A072U0F4"/>
<protein>
    <submittedName>
        <fullName evidence="4">ELM2 domain protein</fullName>
    </submittedName>
    <submittedName>
        <fullName evidence="5">Putative ELM2 domain-containing protein</fullName>
    </submittedName>
</protein>
<organism evidence="4 7">
    <name type="scientific">Medicago truncatula</name>
    <name type="common">Barrel medic</name>
    <name type="synonym">Medicago tribuloides</name>
    <dbReference type="NCBI Taxonomy" id="3880"/>
    <lineage>
        <taxon>Eukaryota</taxon>
        <taxon>Viridiplantae</taxon>
        <taxon>Streptophyta</taxon>
        <taxon>Embryophyta</taxon>
        <taxon>Tracheophyta</taxon>
        <taxon>Spermatophyta</taxon>
        <taxon>Magnoliopsida</taxon>
        <taxon>eudicotyledons</taxon>
        <taxon>Gunneridae</taxon>
        <taxon>Pentapetalae</taxon>
        <taxon>rosids</taxon>
        <taxon>fabids</taxon>
        <taxon>Fabales</taxon>
        <taxon>Fabaceae</taxon>
        <taxon>Papilionoideae</taxon>
        <taxon>50 kb inversion clade</taxon>
        <taxon>NPAAA clade</taxon>
        <taxon>Hologalegina</taxon>
        <taxon>IRL clade</taxon>
        <taxon>Trifolieae</taxon>
        <taxon>Medicago</taxon>
    </lineage>
</organism>
<reference evidence="4 7" key="1">
    <citation type="journal article" date="2011" name="Nature">
        <title>The Medicago genome provides insight into the evolution of rhizobial symbioses.</title>
        <authorList>
            <person name="Young N.D."/>
            <person name="Debelle F."/>
            <person name="Oldroyd G.E."/>
            <person name="Geurts R."/>
            <person name="Cannon S.B."/>
            <person name="Udvardi M.K."/>
            <person name="Benedito V.A."/>
            <person name="Mayer K.F."/>
            <person name="Gouzy J."/>
            <person name="Schoof H."/>
            <person name="Van de Peer Y."/>
            <person name="Proost S."/>
            <person name="Cook D.R."/>
            <person name="Meyers B.C."/>
            <person name="Spannagl M."/>
            <person name="Cheung F."/>
            <person name="De Mita S."/>
            <person name="Krishnakumar V."/>
            <person name="Gundlach H."/>
            <person name="Zhou S."/>
            <person name="Mudge J."/>
            <person name="Bharti A.K."/>
            <person name="Murray J.D."/>
            <person name="Naoumkina M.A."/>
            <person name="Rosen B."/>
            <person name="Silverstein K.A."/>
            <person name="Tang H."/>
            <person name="Rombauts S."/>
            <person name="Zhao P.X."/>
            <person name="Zhou P."/>
            <person name="Barbe V."/>
            <person name="Bardou P."/>
            <person name="Bechner M."/>
            <person name="Bellec A."/>
            <person name="Berger A."/>
            <person name="Berges H."/>
            <person name="Bidwell S."/>
            <person name="Bisseling T."/>
            <person name="Choisne N."/>
            <person name="Couloux A."/>
            <person name="Denny R."/>
            <person name="Deshpande S."/>
            <person name="Dai X."/>
            <person name="Doyle J.J."/>
            <person name="Dudez A.M."/>
            <person name="Farmer A.D."/>
            <person name="Fouteau S."/>
            <person name="Franken C."/>
            <person name="Gibelin C."/>
            <person name="Gish J."/>
            <person name="Goldstein S."/>
            <person name="Gonzalez A.J."/>
            <person name="Green P.J."/>
            <person name="Hallab A."/>
            <person name="Hartog M."/>
            <person name="Hua A."/>
            <person name="Humphray S.J."/>
            <person name="Jeong D.H."/>
            <person name="Jing Y."/>
            <person name="Jocker A."/>
            <person name="Kenton S.M."/>
            <person name="Kim D.J."/>
            <person name="Klee K."/>
            <person name="Lai H."/>
            <person name="Lang C."/>
            <person name="Lin S."/>
            <person name="Macmil S.L."/>
            <person name="Magdelenat G."/>
            <person name="Matthews L."/>
            <person name="McCorrison J."/>
            <person name="Monaghan E.L."/>
            <person name="Mun J.H."/>
            <person name="Najar F.Z."/>
            <person name="Nicholson C."/>
            <person name="Noirot C."/>
            <person name="O'Bleness M."/>
            <person name="Paule C.R."/>
            <person name="Poulain J."/>
            <person name="Prion F."/>
            <person name="Qin B."/>
            <person name="Qu C."/>
            <person name="Retzel E.F."/>
            <person name="Riddle C."/>
            <person name="Sallet E."/>
            <person name="Samain S."/>
            <person name="Samson N."/>
            <person name="Sanders I."/>
            <person name="Saurat O."/>
            <person name="Scarpelli C."/>
            <person name="Schiex T."/>
            <person name="Segurens B."/>
            <person name="Severin A.J."/>
            <person name="Sherrier D.J."/>
            <person name="Shi R."/>
            <person name="Sims S."/>
            <person name="Singer S.R."/>
            <person name="Sinharoy S."/>
            <person name="Sterck L."/>
            <person name="Viollet A."/>
            <person name="Wang B.B."/>
            <person name="Wang K."/>
            <person name="Wang M."/>
            <person name="Wang X."/>
            <person name="Warfsmann J."/>
            <person name="Weissenbach J."/>
            <person name="White D.D."/>
            <person name="White J.D."/>
            <person name="Wiley G.B."/>
            <person name="Wincker P."/>
            <person name="Xing Y."/>
            <person name="Yang L."/>
            <person name="Yao Z."/>
            <person name="Ying F."/>
            <person name="Zhai J."/>
            <person name="Zhou L."/>
            <person name="Zuber A."/>
            <person name="Denarie J."/>
            <person name="Dixon R.A."/>
            <person name="May G.D."/>
            <person name="Schwartz D.C."/>
            <person name="Rogers J."/>
            <person name="Quetier F."/>
            <person name="Town C.D."/>
            <person name="Roe B.A."/>
        </authorList>
    </citation>
    <scope>NUCLEOTIDE SEQUENCE [LARGE SCALE GENOMIC DNA]</scope>
    <source>
        <strain evidence="4">A17</strain>
        <strain evidence="6 7">cv. Jemalong A17</strain>
    </source>
</reference>
<proteinExistence type="predicted"/>
<evidence type="ECO:0000313" key="4">
    <source>
        <dbReference type="EMBL" id="KEH23137.1"/>
    </source>
</evidence>
<evidence type="ECO:0000256" key="1">
    <source>
        <dbReference type="ARBA" id="ARBA00023242"/>
    </source>
</evidence>
<evidence type="ECO:0000256" key="2">
    <source>
        <dbReference type="SAM" id="MobiDB-lite"/>
    </source>
</evidence>
<reference evidence="6" key="3">
    <citation type="submission" date="2015-04" db="UniProtKB">
        <authorList>
            <consortium name="EnsemblPlants"/>
        </authorList>
    </citation>
    <scope>IDENTIFICATION</scope>
    <source>
        <strain evidence="6">cv. Jemalong A17</strain>
    </source>
</reference>
<feature type="domain" description="ELM2" evidence="3">
    <location>
        <begin position="43"/>
        <end position="97"/>
    </location>
</feature>
<dbReference type="EMBL" id="PSQE01000007">
    <property type="protein sequence ID" value="RHN46390.1"/>
    <property type="molecule type" value="Genomic_DNA"/>
</dbReference>
<keyword evidence="7" id="KW-1185">Reference proteome</keyword>
<dbReference type="PROSITE" id="PS51156">
    <property type="entry name" value="ELM2"/>
    <property type="match status" value="1"/>
</dbReference>
<dbReference type="Gramene" id="rna40872">
    <property type="protein sequence ID" value="RHN46390.1"/>
    <property type="gene ID" value="gene40872"/>
</dbReference>
<dbReference type="HOGENOM" id="CLU_2350002_0_0_1"/>
<feature type="compositionally biased region" description="Polar residues" evidence="2">
    <location>
        <begin position="1"/>
        <end position="12"/>
    </location>
</feature>
<evidence type="ECO:0000313" key="7">
    <source>
        <dbReference type="Proteomes" id="UP000002051"/>
    </source>
</evidence>